<comment type="subcellular location">
    <subcellularLocation>
        <location evidence="1">Membrane</location>
        <topology evidence="1">Multi-pass membrane protein</topology>
    </subcellularLocation>
</comment>
<gene>
    <name evidence="8" type="primary">UGA4_1</name>
    <name evidence="8" type="ORF">TWF730_002765</name>
</gene>
<evidence type="ECO:0000256" key="3">
    <source>
        <dbReference type="ARBA" id="ARBA00022692"/>
    </source>
</evidence>
<evidence type="ECO:0000313" key="8">
    <source>
        <dbReference type="EMBL" id="KAK6337363.1"/>
    </source>
</evidence>
<evidence type="ECO:0000313" key="9">
    <source>
        <dbReference type="Proteomes" id="UP001373714"/>
    </source>
</evidence>
<dbReference type="GO" id="GO:0016020">
    <property type="term" value="C:membrane"/>
    <property type="evidence" value="ECO:0007669"/>
    <property type="project" value="UniProtKB-SubCell"/>
</dbReference>
<protein>
    <submittedName>
        <fullName evidence="8">GABA-specific high-affinity permease</fullName>
    </submittedName>
</protein>
<proteinExistence type="predicted"/>
<evidence type="ECO:0000256" key="2">
    <source>
        <dbReference type="ARBA" id="ARBA00022448"/>
    </source>
</evidence>
<feature type="transmembrane region" description="Helical" evidence="7">
    <location>
        <begin position="41"/>
        <end position="63"/>
    </location>
</feature>
<evidence type="ECO:0000256" key="7">
    <source>
        <dbReference type="SAM" id="Phobius"/>
    </source>
</evidence>
<dbReference type="AlphaFoldDB" id="A0AAV9U7R2"/>
<dbReference type="Pfam" id="PF13520">
    <property type="entry name" value="AA_permease_2"/>
    <property type="match status" value="1"/>
</dbReference>
<keyword evidence="3 7" id="KW-0812">Transmembrane</keyword>
<feature type="transmembrane region" description="Helical" evidence="7">
    <location>
        <begin position="439"/>
        <end position="463"/>
    </location>
</feature>
<feature type="transmembrane region" description="Helical" evidence="7">
    <location>
        <begin position="475"/>
        <end position="495"/>
    </location>
</feature>
<dbReference type="Proteomes" id="UP001373714">
    <property type="component" value="Unassembled WGS sequence"/>
</dbReference>
<dbReference type="Gene3D" id="1.20.1740.10">
    <property type="entry name" value="Amino acid/polyamine transporter I"/>
    <property type="match status" value="1"/>
</dbReference>
<evidence type="ECO:0000256" key="4">
    <source>
        <dbReference type="ARBA" id="ARBA00022989"/>
    </source>
</evidence>
<feature type="transmembrane region" description="Helical" evidence="7">
    <location>
        <begin position="69"/>
        <end position="88"/>
    </location>
</feature>
<dbReference type="GO" id="GO:0022857">
    <property type="term" value="F:transmembrane transporter activity"/>
    <property type="evidence" value="ECO:0007669"/>
    <property type="project" value="InterPro"/>
</dbReference>
<organism evidence="8 9">
    <name type="scientific">Orbilia blumenaviensis</name>
    <dbReference type="NCBI Taxonomy" id="1796055"/>
    <lineage>
        <taxon>Eukaryota</taxon>
        <taxon>Fungi</taxon>
        <taxon>Dikarya</taxon>
        <taxon>Ascomycota</taxon>
        <taxon>Pezizomycotina</taxon>
        <taxon>Orbiliomycetes</taxon>
        <taxon>Orbiliales</taxon>
        <taxon>Orbiliaceae</taxon>
        <taxon>Orbilia</taxon>
    </lineage>
</organism>
<sequence length="556" mass="59821">MASTSNSSTENAALAKAGDADMLASMGYAQELKRSFSKFEVMGIAFAIMGLLPSIASTLAFSIPAGPAAMVWGWFIASGCIFVVGLAMSDLSSAMPTAGGLYWWTHHFSTPRYRNPLSFLVGYSNTLGLVGGFCSIDYGFSLMLVSVVVIATDGEFVPTNGIIYCVFLACITSHALIVTLASKVNIMGKLQTVFTVANLLLIAATFIVLPVGRKEQRNSARYVFTETANLTGWPSGWAFFMAWLSPIWTIGGFDSCVHMSEEAKNATLAVPWGILGSIGLCWSLGFLCVIVIASCMSTNLESILNSPFGQPMAQIYYDAVGKKGAIIMMTFLFLTQWLMGISILVASSRQAWAFSRDGALPFSGFFSKVSKRFGHTPIRAVWGCAVLACVLGLLCLIASAAASALFSLCVAGNNLAWFMPIFARVVWGREKFVPGPFYTGRFSIPIAIAACVFLVFSTLLAMLPAGGPNVTAETMNYTVVINFAVWSGALAYYFIDARKWFTGPKMTIDAAQLTEEQERRMIEDQSVDVKKDLVPDLKGVPGGSTISKRGPETGDV</sequence>
<keyword evidence="9" id="KW-1185">Reference proteome</keyword>
<feature type="region of interest" description="Disordered" evidence="6">
    <location>
        <begin position="534"/>
        <end position="556"/>
    </location>
</feature>
<feature type="transmembrane region" description="Helical" evidence="7">
    <location>
        <begin position="237"/>
        <end position="257"/>
    </location>
</feature>
<evidence type="ECO:0000256" key="5">
    <source>
        <dbReference type="ARBA" id="ARBA00023136"/>
    </source>
</evidence>
<name>A0AAV9U7R2_9PEZI</name>
<feature type="transmembrane region" description="Helical" evidence="7">
    <location>
        <begin position="193"/>
        <end position="212"/>
    </location>
</feature>
<feature type="transmembrane region" description="Helical" evidence="7">
    <location>
        <begin position="161"/>
        <end position="181"/>
    </location>
</feature>
<comment type="caution">
    <text evidence="8">The sequence shown here is derived from an EMBL/GenBank/DDBJ whole genome shotgun (WGS) entry which is preliminary data.</text>
</comment>
<dbReference type="EMBL" id="JAVHNS010000013">
    <property type="protein sequence ID" value="KAK6337363.1"/>
    <property type="molecule type" value="Genomic_DNA"/>
</dbReference>
<dbReference type="InterPro" id="IPR002293">
    <property type="entry name" value="AA/rel_permease1"/>
</dbReference>
<keyword evidence="4 7" id="KW-1133">Transmembrane helix</keyword>
<dbReference type="PANTHER" id="PTHR45649:SF6">
    <property type="entry name" value="GABA-SPECIFIC PERMEASE"/>
    <property type="match status" value="1"/>
</dbReference>
<feature type="transmembrane region" description="Helical" evidence="7">
    <location>
        <begin position="380"/>
        <end position="399"/>
    </location>
</feature>
<feature type="transmembrane region" description="Helical" evidence="7">
    <location>
        <begin position="269"/>
        <end position="293"/>
    </location>
</feature>
<keyword evidence="2" id="KW-0813">Transport</keyword>
<accession>A0AAV9U7R2</accession>
<feature type="transmembrane region" description="Helical" evidence="7">
    <location>
        <begin position="405"/>
        <end position="427"/>
    </location>
</feature>
<keyword evidence="5 7" id="KW-0472">Membrane</keyword>
<dbReference type="PIRSF" id="PIRSF006060">
    <property type="entry name" value="AA_transporter"/>
    <property type="match status" value="1"/>
</dbReference>
<feature type="transmembrane region" description="Helical" evidence="7">
    <location>
        <begin position="127"/>
        <end position="149"/>
    </location>
</feature>
<evidence type="ECO:0000256" key="6">
    <source>
        <dbReference type="SAM" id="MobiDB-lite"/>
    </source>
</evidence>
<dbReference type="PANTHER" id="PTHR45649">
    <property type="entry name" value="AMINO-ACID PERMEASE BAT1"/>
    <property type="match status" value="1"/>
</dbReference>
<feature type="transmembrane region" description="Helical" evidence="7">
    <location>
        <begin position="325"/>
        <end position="346"/>
    </location>
</feature>
<evidence type="ECO:0000256" key="1">
    <source>
        <dbReference type="ARBA" id="ARBA00004141"/>
    </source>
</evidence>
<reference evidence="8 9" key="1">
    <citation type="submission" date="2019-10" db="EMBL/GenBank/DDBJ databases">
        <authorList>
            <person name="Palmer J.M."/>
        </authorList>
    </citation>
    <scope>NUCLEOTIDE SEQUENCE [LARGE SCALE GENOMIC DNA]</scope>
    <source>
        <strain evidence="8 9">TWF730</strain>
    </source>
</reference>